<reference evidence="8" key="1">
    <citation type="submission" date="2023-07" db="EMBL/GenBank/DDBJ databases">
        <title>draft genome sequence of fig (Ficus carica).</title>
        <authorList>
            <person name="Takahashi T."/>
            <person name="Nishimura K."/>
        </authorList>
    </citation>
    <scope>NUCLEOTIDE SEQUENCE</scope>
</reference>
<accession>A0AA87ZKZ8</accession>
<evidence type="ECO:0000259" key="7">
    <source>
        <dbReference type="PROSITE" id="PS50888"/>
    </source>
</evidence>
<dbReference type="Gramene" id="FCD_00004019-RA">
    <property type="protein sequence ID" value="FCD_00004019-RA:cds"/>
    <property type="gene ID" value="FCD_00004019"/>
</dbReference>
<evidence type="ECO:0000313" key="8">
    <source>
        <dbReference type="EMBL" id="GMN34940.1"/>
    </source>
</evidence>
<feature type="compositionally biased region" description="Polar residues" evidence="6">
    <location>
        <begin position="203"/>
        <end position="217"/>
    </location>
</feature>
<comment type="caution">
    <text evidence="8">The sequence shown here is derived from an EMBL/GenBank/DDBJ whole genome shotgun (WGS) entry which is preliminary data.</text>
</comment>
<evidence type="ECO:0000256" key="5">
    <source>
        <dbReference type="ARBA" id="ARBA00023242"/>
    </source>
</evidence>
<dbReference type="FunFam" id="4.10.280.10:FF:000022">
    <property type="entry name" value="Basic helix-loop-helix transcription factor"/>
    <property type="match status" value="1"/>
</dbReference>
<gene>
    <name evidence="8" type="ORF">TIFTF001_004996</name>
</gene>
<dbReference type="PROSITE" id="PS50888">
    <property type="entry name" value="BHLH"/>
    <property type="match status" value="1"/>
</dbReference>
<dbReference type="Gene3D" id="4.10.280.10">
    <property type="entry name" value="Helix-loop-helix DNA-binding domain"/>
    <property type="match status" value="1"/>
</dbReference>
<proteinExistence type="predicted"/>
<dbReference type="SMART" id="SM00353">
    <property type="entry name" value="HLH"/>
    <property type="match status" value="1"/>
</dbReference>
<feature type="compositionally biased region" description="Polar residues" evidence="6">
    <location>
        <begin position="224"/>
        <end position="237"/>
    </location>
</feature>
<dbReference type="GO" id="GO:0000981">
    <property type="term" value="F:DNA-binding transcription factor activity, RNA polymerase II-specific"/>
    <property type="evidence" value="ECO:0007669"/>
    <property type="project" value="TreeGrafter"/>
</dbReference>
<keyword evidence="9" id="KW-1185">Reference proteome</keyword>
<dbReference type="EMBL" id="BTGU01000005">
    <property type="protein sequence ID" value="GMN34940.1"/>
    <property type="molecule type" value="Genomic_DNA"/>
</dbReference>
<sequence>MEFIGAFPEGADWESFSRMFSSEDLEFTPHFLGQFPFPNSQNNDFEGISNLGQSSSFCPISESHTESLFHSLDFLNSNLHFLSQESSYNSTSAFSDSCHIPVTNDVSDFPDLFNGTYNDVPVFSDNVVMEEITMGNVEDDSGNRLKRMCDDASELNISDPESPPNTKKKTRVSNAQKSKKNVESSKKSQLKVAINGKEEENNDNNTGVDGHSTSSYSSEDDNASQETNGGAISDTKSLTAVNLNGKARASRGSATDPQSLYARKRRERINERLKILQNLVPNGTKVDISTMLEEAVHYVKFLQLQIKLLSSDELWMYAPLAYNGMDIGLSKKLSQLV</sequence>
<dbReference type="GO" id="GO:0048766">
    <property type="term" value="P:root hair initiation"/>
    <property type="evidence" value="ECO:0007669"/>
    <property type="project" value="UniProtKB-ARBA"/>
</dbReference>
<organism evidence="8 9">
    <name type="scientific">Ficus carica</name>
    <name type="common">Common fig</name>
    <dbReference type="NCBI Taxonomy" id="3494"/>
    <lineage>
        <taxon>Eukaryota</taxon>
        <taxon>Viridiplantae</taxon>
        <taxon>Streptophyta</taxon>
        <taxon>Embryophyta</taxon>
        <taxon>Tracheophyta</taxon>
        <taxon>Spermatophyta</taxon>
        <taxon>Magnoliopsida</taxon>
        <taxon>eudicotyledons</taxon>
        <taxon>Gunneridae</taxon>
        <taxon>Pentapetalae</taxon>
        <taxon>rosids</taxon>
        <taxon>fabids</taxon>
        <taxon>Rosales</taxon>
        <taxon>Moraceae</taxon>
        <taxon>Ficeae</taxon>
        <taxon>Ficus</taxon>
    </lineage>
</organism>
<dbReference type="PANTHER" id="PTHR16223">
    <property type="entry name" value="TRANSCRIPTION FACTOR BHLH83-RELATED"/>
    <property type="match status" value="1"/>
</dbReference>
<dbReference type="InterPro" id="IPR036638">
    <property type="entry name" value="HLH_DNA-bd_sf"/>
</dbReference>
<dbReference type="CDD" id="cd11454">
    <property type="entry name" value="bHLH_AtIND_like"/>
    <property type="match status" value="1"/>
</dbReference>
<name>A0AA87ZKZ8_FICCA</name>
<dbReference type="GO" id="GO:0005634">
    <property type="term" value="C:nucleus"/>
    <property type="evidence" value="ECO:0007669"/>
    <property type="project" value="UniProtKB-SubCell"/>
</dbReference>
<evidence type="ECO:0000256" key="4">
    <source>
        <dbReference type="ARBA" id="ARBA00023163"/>
    </source>
</evidence>
<dbReference type="SUPFAM" id="SSF47459">
    <property type="entry name" value="HLH, helix-loop-helix DNA-binding domain"/>
    <property type="match status" value="1"/>
</dbReference>
<evidence type="ECO:0000256" key="2">
    <source>
        <dbReference type="ARBA" id="ARBA00023015"/>
    </source>
</evidence>
<dbReference type="InterPro" id="IPR011598">
    <property type="entry name" value="bHLH_dom"/>
</dbReference>
<keyword evidence="5" id="KW-0539">Nucleus</keyword>
<protein>
    <recommendedName>
        <fullName evidence="7">BHLH domain-containing protein</fullName>
    </recommendedName>
</protein>
<feature type="region of interest" description="Disordered" evidence="6">
    <location>
        <begin position="154"/>
        <end position="237"/>
    </location>
</feature>
<dbReference type="InterPro" id="IPR045843">
    <property type="entry name" value="IND-like"/>
</dbReference>
<evidence type="ECO:0000256" key="6">
    <source>
        <dbReference type="SAM" id="MobiDB-lite"/>
    </source>
</evidence>
<feature type="domain" description="BHLH" evidence="7">
    <location>
        <begin position="253"/>
        <end position="302"/>
    </location>
</feature>
<keyword evidence="2" id="KW-0805">Transcription regulation</keyword>
<dbReference type="PANTHER" id="PTHR16223:SF338">
    <property type="entry name" value="TRANSCRIPTION FACTOR RSL2"/>
    <property type="match status" value="1"/>
</dbReference>
<dbReference type="Proteomes" id="UP001187192">
    <property type="component" value="Unassembled WGS sequence"/>
</dbReference>
<dbReference type="AlphaFoldDB" id="A0AA87ZKZ8"/>
<dbReference type="GO" id="GO:0046983">
    <property type="term" value="F:protein dimerization activity"/>
    <property type="evidence" value="ECO:0007669"/>
    <property type="project" value="InterPro"/>
</dbReference>
<evidence type="ECO:0000256" key="1">
    <source>
        <dbReference type="ARBA" id="ARBA00004123"/>
    </source>
</evidence>
<keyword evidence="4" id="KW-0804">Transcription</keyword>
<comment type="subcellular location">
    <subcellularLocation>
        <location evidence="1">Nucleus</location>
    </subcellularLocation>
</comment>
<evidence type="ECO:0000313" key="9">
    <source>
        <dbReference type="Proteomes" id="UP001187192"/>
    </source>
</evidence>
<dbReference type="GO" id="GO:0000978">
    <property type="term" value="F:RNA polymerase II cis-regulatory region sequence-specific DNA binding"/>
    <property type="evidence" value="ECO:0007669"/>
    <property type="project" value="TreeGrafter"/>
</dbReference>
<evidence type="ECO:0000256" key="3">
    <source>
        <dbReference type="ARBA" id="ARBA00023125"/>
    </source>
</evidence>
<keyword evidence="3" id="KW-0238">DNA-binding</keyword>
<dbReference type="Pfam" id="PF00010">
    <property type="entry name" value="HLH"/>
    <property type="match status" value="1"/>
</dbReference>